<accession>A0A814VMZ4</accession>
<reference evidence="2" key="1">
    <citation type="submission" date="2021-02" db="EMBL/GenBank/DDBJ databases">
        <authorList>
            <person name="Nowell W R."/>
        </authorList>
    </citation>
    <scope>NUCLEOTIDE SEQUENCE</scope>
</reference>
<feature type="region of interest" description="Disordered" evidence="1">
    <location>
        <begin position="58"/>
        <end position="91"/>
    </location>
</feature>
<dbReference type="Proteomes" id="UP000681722">
    <property type="component" value="Unassembled WGS sequence"/>
</dbReference>
<gene>
    <name evidence="2" type="ORF">GPM918_LOCUS23032</name>
    <name evidence="3" type="ORF">SRO942_LOCUS23030</name>
</gene>
<evidence type="ECO:0000313" key="2">
    <source>
        <dbReference type="EMBL" id="CAF1187609.1"/>
    </source>
</evidence>
<keyword evidence="4" id="KW-1185">Reference proteome</keyword>
<feature type="compositionally biased region" description="Basic and acidic residues" evidence="1">
    <location>
        <begin position="103"/>
        <end position="115"/>
    </location>
</feature>
<sequence>MYLDSQKRFNPTAYIRERNNKLREFELQKSIRGRVEPILAVKDVSIRHYEEVKSWIRRQRQRSDGSTNRQSFGSNRGSDSDFSDYSARGSLKGSKSTLITSLHLHDSDDGDDRSSRRTSASRKKTSHSNRNMKESIDSDFEPIPIINVIPKTTSLSVKHTNQEMSGGMDGGHEIVDIDERLKSLEKFIKENLPS</sequence>
<proteinExistence type="predicted"/>
<evidence type="ECO:0000313" key="4">
    <source>
        <dbReference type="Proteomes" id="UP000663829"/>
    </source>
</evidence>
<evidence type="ECO:0000256" key="1">
    <source>
        <dbReference type="SAM" id="MobiDB-lite"/>
    </source>
</evidence>
<protein>
    <submittedName>
        <fullName evidence="2">Uncharacterized protein</fullName>
    </submittedName>
</protein>
<name>A0A814VMZ4_9BILA</name>
<comment type="caution">
    <text evidence="2">The sequence shown here is derived from an EMBL/GenBank/DDBJ whole genome shotgun (WGS) entry which is preliminary data.</text>
</comment>
<dbReference type="EMBL" id="CAJOBC010008076">
    <property type="protein sequence ID" value="CAF3951831.1"/>
    <property type="molecule type" value="Genomic_DNA"/>
</dbReference>
<dbReference type="AlphaFoldDB" id="A0A814VMZ4"/>
<dbReference type="EMBL" id="CAJNOQ010008076">
    <property type="protein sequence ID" value="CAF1187609.1"/>
    <property type="molecule type" value="Genomic_DNA"/>
</dbReference>
<feature type="compositionally biased region" description="Polar residues" evidence="1">
    <location>
        <begin position="64"/>
        <end position="77"/>
    </location>
</feature>
<organism evidence="2 4">
    <name type="scientific">Didymodactylos carnosus</name>
    <dbReference type="NCBI Taxonomy" id="1234261"/>
    <lineage>
        <taxon>Eukaryota</taxon>
        <taxon>Metazoa</taxon>
        <taxon>Spiralia</taxon>
        <taxon>Gnathifera</taxon>
        <taxon>Rotifera</taxon>
        <taxon>Eurotatoria</taxon>
        <taxon>Bdelloidea</taxon>
        <taxon>Philodinida</taxon>
        <taxon>Philodinidae</taxon>
        <taxon>Didymodactylos</taxon>
    </lineage>
</organism>
<feature type="region of interest" description="Disordered" evidence="1">
    <location>
        <begin position="103"/>
        <end position="136"/>
    </location>
</feature>
<evidence type="ECO:0000313" key="3">
    <source>
        <dbReference type="EMBL" id="CAF3951831.1"/>
    </source>
</evidence>
<dbReference type="Proteomes" id="UP000663829">
    <property type="component" value="Unassembled WGS sequence"/>
</dbReference>